<dbReference type="Pfam" id="PF00069">
    <property type="entry name" value="Pkinase"/>
    <property type="match status" value="2"/>
</dbReference>
<dbReference type="InterPro" id="IPR000719">
    <property type="entry name" value="Prot_kinase_dom"/>
</dbReference>
<dbReference type="GO" id="GO:0004672">
    <property type="term" value="F:protein kinase activity"/>
    <property type="evidence" value="ECO:0007669"/>
    <property type="project" value="InterPro"/>
</dbReference>
<evidence type="ECO:0000259" key="1">
    <source>
        <dbReference type="PROSITE" id="PS50011"/>
    </source>
</evidence>
<dbReference type="PANTHER" id="PTHR24362:SF309">
    <property type="entry name" value="PROTEIN KINASE DOMAIN-CONTAINING PROTEIN"/>
    <property type="match status" value="1"/>
</dbReference>
<keyword evidence="2" id="KW-0808">Transferase</keyword>
<accession>A0A0V0QRB0</accession>
<dbReference type="InterPro" id="IPR011009">
    <property type="entry name" value="Kinase-like_dom_sf"/>
</dbReference>
<comment type="caution">
    <text evidence="2">The sequence shown here is derived from an EMBL/GenBank/DDBJ whole genome shotgun (WGS) entry which is preliminary data.</text>
</comment>
<name>A0A0V0QRB0_PSEPJ</name>
<feature type="domain" description="Protein kinase" evidence="1">
    <location>
        <begin position="74"/>
        <end position="392"/>
    </location>
</feature>
<proteinExistence type="predicted"/>
<sequence>MLQQIWSNKDCLVQNQQNLVFYDPKLINLTGFIAKNQIVTTNEGFLLQNLIDEQQQLNNSNNQLDNQYNFKTNNKFNHFLGTENLNQNQQALLQEQYKENFTKKIIVKSISFLREYAFDQIFYHLIKMNKIKDEPGLLQAIGLSINETYDKDQFKLMIIYPKIDYNLTGIIRQNILIDIQDKLNISLQLAEGIKSLHDNNIFHGNLKPNNVLISRDFQIQINDWEFTQKFNSKHFSYVTGKQNKQSSLNENIDQLQPTNKYNNIQQQNQQISDENDEIDDDFEPFYLKGYVSPEQINQRKPRTSVLSDIWSLGMLYYYIFFGANNTQFNNQNLYNVQKLYDEQDIDLTQIYSKGTNNYLDKMSELIEKMVKYQPEQRIQIQKVRDILIQLFVNIKAENKQIFVDQ</sequence>
<organism evidence="2 3">
    <name type="scientific">Pseudocohnilembus persalinus</name>
    <name type="common">Ciliate</name>
    <dbReference type="NCBI Taxonomy" id="266149"/>
    <lineage>
        <taxon>Eukaryota</taxon>
        <taxon>Sar</taxon>
        <taxon>Alveolata</taxon>
        <taxon>Ciliophora</taxon>
        <taxon>Intramacronucleata</taxon>
        <taxon>Oligohymenophorea</taxon>
        <taxon>Scuticociliatia</taxon>
        <taxon>Philasterida</taxon>
        <taxon>Pseudocohnilembidae</taxon>
        <taxon>Pseudocohnilembus</taxon>
    </lineage>
</organism>
<evidence type="ECO:0000313" key="3">
    <source>
        <dbReference type="Proteomes" id="UP000054937"/>
    </source>
</evidence>
<dbReference type="AlphaFoldDB" id="A0A0V0QRB0"/>
<dbReference type="PANTHER" id="PTHR24362">
    <property type="entry name" value="SERINE/THREONINE-PROTEIN KINASE NEK"/>
    <property type="match status" value="1"/>
</dbReference>
<dbReference type="SMART" id="SM00220">
    <property type="entry name" value="S_TKc"/>
    <property type="match status" value="1"/>
</dbReference>
<protein>
    <submittedName>
        <fullName evidence="2">Protein kinase-like domain</fullName>
    </submittedName>
</protein>
<dbReference type="SUPFAM" id="SSF56112">
    <property type="entry name" value="Protein kinase-like (PK-like)"/>
    <property type="match status" value="1"/>
</dbReference>
<dbReference type="EMBL" id="LDAU01000111">
    <property type="protein sequence ID" value="KRX04748.1"/>
    <property type="molecule type" value="Genomic_DNA"/>
</dbReference>
<dbReference type="PROSITE" id="PS50011">
    <property type="entry name" value="PROTEIN_KINASE_DOM"/>
    <property type="match status" value="1"/>
</dbReference>
<reference evidence="2 3" key="1">
    <citation type="journal article" date="2015" name="Sci. Rep.">
        <title>Genome of the facultative scuticociliatosis pathogen Pseudocohnilembus persalinus provides insight into its virulence through horizontal gene transfer.</title>
        <authorList>
            <person name="Xiong J."/>
            <person name="Wang G."/>
            <person name="Cheng J."/>
            <person name="Tian M."/>
            <person name="Pan X."/>
            <person name="Warren A."/>
            <person name="Jiang C."/>
            <person name="Yuan D."/>
            <person name="Miao W."/>
        </authorList>
    </citation>
    <scope>NUCLEOTIDE SEQUENCE [LARGE SCALE GENOMIC DNA]</scope>
    <source>
        <strain evidence="2">36N120E</strain>
    </source>
</reference>
<dbReference type="Gene3D" id="1.10.510.10">
    <property type="entry name" value="Transferase(Phosphotransferase) domain 1"/>
    <property type="match status" value="1"/>
</dbReference>
<gene>
    <name evidence="2" type="ORF">PPERSA_11804</name>
</gene>
<dbReference type="InParanoid" id="A0A0V0QRB0"/>
<evidence type="ECO:0000313" key="2">
    <source>
        <dbReference type="EMBL" id="KRX04748.1"/>
    </source>
</evidence>
<dbReference type="OrthoDB" id="626167at2759"/>
<dbReference type="Proteomes" id="UP000054937">
    <property type="component" value="Unassembled WGS sequence"/>
</dbReference>
<keyword evidence="2" id="KW-0418">Kinase</keyword>
<dbReference type="GO" id="GO:0005524">
    <property type="term" value="F:ATP binding"/>
    <property type="evidence" value="ECO:0007669"/>
    <property type="project" value="InterPro"/>
</dbReference>
<keyword evidence="3" id="KW-1185">Reference proteome</keyword>